<dbReference type="PANTHER" id="PTHR23355:SF65">
    <property type="entry name" value="EXORIBONUCLEASE CYT-4, PUTATIVE (AFU_ORTHOLOGUE AFUA_7G01550)-RELATED"/>
    <property type="match status" value="1"/>
</dbReference>
<sequence>MISSASWLQATRTAVRRSQFPEIYFCSRYAASARRLRSTALSSHVKNSEARHRILRQRREFHAGQPNPSASPGVLTDEKSANLFHSELTRKEDILTYLRNWKPPSPELNIDPIQNPQSLSGEPQNKWVGNMLRDEPMVNGERTKEFDMDAYQDPSSEDGHFPYLWPGHLVLLEQETGFSTGQLAVYVRTVNDQQQFYTDRGKWRVAHPNEMSFALGVRVPEEMITSILPYFPTSTVEKSFLPQLGLEGGVPRPAGRALLEWMESFEKAARKFYAQNSSLLDNVYDLVADEEEFRLLTLDEIGQEVFGRTPGTLTEAERYAIHKGLKRQAFYVVANQTHSTTESYTIRPKPQAKVVQTVVDWVRRYQDSQAREALGWGKGSLSSSPMHQFVQKARKLIYRSRKLRNPTLSFAISPTVQGSPVDGKVGDMAYDTLPVEKFTENDQMILKFLRLWVTPPSLMTTSVLKTIGSMIIRSIEMYDGYPMTPQTGYLLLQEIGVVAPWENMHVLSELVALPGHGTSPASDRLAKKCNDFCESITPDTFIDYMKDLRKDWGDLPVFCVDSQSTSEVDDGFSVEPVEGSNGEHWVHIHVANPSAFIPPNHILAKGAKYFKRSFYSPERLYPMLPQSVTQKHFSLGPDKPVLTFSAKLNTQGEILEEKIVNGYIRNVVYITPDRLAQLYGVDRLQAPRMTLQVGGEAKMPSRPELQDYLSEEHAQSLLTLQKLLSAHWDVRVQKGAMNSASSQRSQPFVSGGNGRIKSLVVDGNEALQYTGDPIIHISGPMLDPLEILESTKQDLVSHAMVLGGEVAAKWCKERDIPLIFSGVTQRPEETVLRGILGGESTSTSMARFKGYLSPVPVPHTALGMEQYAKCTSPLRRFSDLLCHWQIEAGLRREAERKRPALERKDVTLPFSLEKVNAIISRSTWQNRLKDRAQSMSRDFWAMQLLFRAFNYGQAKLPETFQCQIVTQLLEGKVSKVKDSKVQYMGSLLPFRLRCCISMDPKMPPLQAGDVVDVKIQQANLYNVFLDVDFVKLVKRPSEEAAKGSGGFFI</sequence>
<dbReference type="InterPro" id="IPR012340">
    <property type="entry name" value="NA-bd_OB-fold"/>
</dbReference>
<dbReference type="Pfam" id="PF00773">
    <property type="entry name" value="RNB"/>
    <property type="match status" value="2"/>
</dbReference>
<organism evidence="2 3">
    <name type="scientific">Coccidioides posadasii RMSCC 3488</name>
    <dbReference type="NCBI Taxonomy" id="454284"/>
    <lineage>
        <taxon>Eukaryota</taxon>
        <taxon>Fungi</taxon>
        <taxon>Dikarya</taxon>
        <taxon>Ascomycota</taxon>
        <taxon>Pezizomycotina</taxon>
        <taxon>Eurotiomycetes</taxon>
        <taxon>Eurotiomycetidae</taxon>
        <taxon>Onygenales</taxon>
        <taxon>Onygenaceae</taxon>
        <taxon>Coccidioides</taxon>
    </lineage>
</organism>
<dbReference type="GO" id="GO:0000175">
    <property type="term" value="F:3'-5'-RNA exonuclease activity"/>
    <property type="evidence" value="ECO:0007669"/>
    <property type="project" value="TreeGrafter"/>
</dbReference>
<dbReference type="Pfam" id="PF23216">
    <property type="entry name" value="WHD_CYT4"/>
    <property type="match status" value="1"/>
</dbReference>
<dbReference type="SMART" id="SM00955">
    <property type="entry name" value="RNB"/>
    <property type="match status" value="1"/>
</dbReference>
<dbReference type="GO" id="GO:0006402">
    <property type="term" value="P:mRNA catabolic process"/>
    <property type="evidence" value="ECO:0007669"/>
    <property type="project" value="TreeGrafter"/>
</dbReference>
<dbReference type="InterPro" id="IPR056624">
    <property type="entry name" value="WH_CYT4"/>
</dbReference>
<dbReference type="AlphaFoldDB" id="A0A0J6FKM4"/>
<dbReference type="Proteomes" id="UP000054567">
    <property type="component" value="Unassembled WGS sequence"/>
</dbReference>
<evidence type="ECO:0000313" key="2">
    <source>
        <dbReference type="EMBL" id="KMM69399.1"/>
    </source>
</evidence>
<dbReference type="InterPro" id="IPR050180">
    <property type="entry name" value="RNR_Ribonuclease"/>
</dbReference>
<dbReference type="GO" id="GO:0000932">
    <property type="term" value="C:P-body"/>
    <property type="evidence" value="ECO:0007669"/>
    <property type="project" value="TreeGrafter"/>
</dbReference>
<feature type="domain" description="RNB" evidence="1">
    <location>
        <begin position="549"/>
        <end position="892"/>
    </location>
</feature>
<proteinExistence type="predicted"/>
<protein>
    <submittedName>
        <fullName evidence="2">Ribonuclease II</fullName>
    </submittedName>
</protein>
<evidence type="ECO:0000259" key="1">
    <source>
        <dbReference type="SMART" id="SM00955"/>
    </source>
</evidence>
<dbReference type="Pfam" id="PF23214">
    <property type="entry name" value="SH3_CYT4"/>
    <property type="match status" value="1"/>
</dbReference>
<dbReference type="GO" id="GO:0003723">
    <property type="term" value="F:RNA binding"/>
    <property type="evidence" value="ECO:0007669"/>
    <property type="project" value="InterPro"/>
</dbReference>
<gene>
    <name evidence="2" type="ORF">CPAG_05715</name>
</gene>
<evidence type="ECO:0000313" key="3">
    <source>
        <dbReference type="Proteomes" id="UP000054567"/>
    </source>
</evidence>
<dbReference type="SUPFAM" id="SSF50249">
    <property type="entry name" value="Nucleic acid-binding proteins"/>
    <property type="match status" value="1"/>
</dbReference>
<dbReference type="InterPro" id="IPR001900">
    <property type="entry name" value="RNase_II/R"/>
</dbReference>
<name>A0A0J6FKM4_COCPO</name>
<reference evidence="2 3" key="1">
    <citation type="submission" date="2007-06" db="EMBL/GenBank/DDBJ databases">
        <title>The Genome Sequence of Coccidioides posadasii RMSCC_3488.</title>
        <authorList>
            <consortium name="Coccidioides Genome Resources Consortium"/>
            <consortium name="The Broad Institute Genome Sequencing Platform"/>
            <person name="Henn M.R."/>
            <person name="Sykes S."/>
            <person name="Young S."/>
            <person name="Jaffe D."/>
            <person name="Berlin A."/>
            <person name="Alvarez P."/>
            <person name="Butler J."/>
            <person name="Gnerre S."/>
            <person name="Grabherr M."/>
            <person name="Mauceli E."/>
            <person name="Brockman W."/>
            <person name="Kodira C."/>
            <person name="Alvarado L."/>
            <person name="Zeng Q."/>
            <person name="Crawford M."/>
            <person name="Antoine C."/>
            <person name="Devon K."/>
            <person name="Galgiani J."/>
            <person name="Orsborn K."/>
            <person name="Lewis M.L."/>
            <person name="Nusbaum C."/>
            <person name="Galagan J."/>
            <person name="Birren B."/>
        </authorList>
    </citation>
    <scope>NUCLEOTIDE SEQUENCE [LARGE SCALE GENOMIC DNA]</scope>
    <source>
        <strain evidence="2 3">RMSCC 3488</strain>
    </source>
</reference>
<dbReference type="EMBL" id="DS268111">
    <property type="protein sequence ID" value="KMM69399.1"/>
    <property type="molecule type" value="Genomic_DNA"/>
</dbReference>
<dbReference type="VEuPathDB" id="FungiDB:CPAG_05715"/>
<dbReference type="OrthoDB" id="2285229at2759"/>
<accession>A0A0J6FKM4</accession>
<dbReference type="InterPro" id="IPR056625">
    <property type="entry name" value="SH3_CYT4"/>
</dbReference>
<reference evidence="3" key="3">
    <citation type="journal article" date="2010" name="Genome Res.">
        <title>Population genomic sequencing of Coccidioides fungi reveals recent hybridization and transposon control.</title>
        <authorList>
            <person name="Neafsey D.E."/>
            <person name="Barker B.M."/>
            <person name="Sharpton T.J."/>
            <person name="Stajich J.E."/>
            <person name="Park D.J."/>
            <person name="Whiston E."/>
            <person name="Hung C.-Y."/>
            <person name="McMahan C."/>
            <person name="White J."/>
            <person name="Sykes S."/>
            <person name="Heiman D."/>
            <person name="Young S."/>
            <person name="Zeng Q."/>
            <person name="Abouelleil A."/>
            <person name="Aftuck L."/>
            <person name="Bessette D."/>
            <person name="Brown A."/>
            <person name="FitzGerald M."/>
            <person name="Lui A."/>
            <person name="Macdonald J.P."/>
            <person name="Priest M."/>
            <person name="Orbach M.J."/>
            <person name="Galgiani J.N."/>
            <person name="Kirkland T.N."/>
            <person name="Cole G.T."/>
            <person name="Birren B.W."/>
            <person name="Henn M.R."/>
            <person name="Taylor J.W."/>
            <person name="Rounsley S.D."/>
        </authorList>
    </citation>
    <scope>NUCLEOTIDE SEQUENCE [LARGE SCALE GENOMIC DNA]</scope>
    <source>
        <strain evidence="3">RMSCC 3488</strain>
    </source>
</reference>
<reference evidence="3" key="2">
    <citation type="journal article" date="2009" name="Genome Res.">
        <title>Comparative genomic analyses of the human fungal pathogens Coccidioides and their relatives.</title>
        <authorList>
            <person name="Sharpton T.J."/>
            <person name="Stajich J.E."/>
            <person name="Rounsley S.D."/>
            <person name="Gardner M.J."/>
            <person name="Wortman J.R."/>
            <person name="Jordar V.S."/>
            <person name="Maiti R."/>
            <person name="Kodira C.D."/>
            <person name="Neafsey D.E."/>
            <person name="Zeng Q."/>
            <person name="Hung C.-Y."/>
            <person name="McMahan C."/>
            <person name="Muszewska A."/>
            <person name="Grynberg M."/>
            <person name="Mandel M.A."/>
            <person name="Kellner E.M."/>
            <person name="Barker B.M."/>
            <person name="Galgiani J.N."/>
            <person name="Orbach M.J."/>
            <person name="Kirkland T.N."/>
            <person name="Cole G.T."/>
            <person name="Henn M.R."/>
            <person name="Birren B.W."/>
            <person name="Taylor J.W."/>
        </authorList>
    </citation>
    <scope>NUCLEOTIDE SEQUENCE [LARGE SCALE GENOMIC DNA]</scope>
    <source>
        <strain evidence="3">RMSCC 3488</strain>
    </source>
</reference>
<dbReference type="PANTHER" id="PTHR23355">
    <property type="entry name" value="RIBONUCLEASE"/>
    <property type="match status" value="1"/>
</dbReference>